<protein>
    <submittedName>
        <fullName evidence="1">Uncharacterized protein</fullName>
    </submittedName>
</protein>
<evidence type="ECO:0000313" key="1">
    <source>
        <dbReference type="EMBL" id="GFX90952.1"/>
    </source>
</evidence>
<keyword evidence="2" id="KW-1185">Reference proteome</keyword>
<comment type="caution">
    <text evidence="1">The sequence shown here is derived from an EMBL/GenBank/DDBJ whole genome shotgun (WGS) entry which is preliminary data.</text>
</comment>
<dbReference type="EMBL" id="BMAU01021105">
    <property type="protein sequence ID" value="GFX90952.1"/>
    <property type="molecule type" value="Genomic_DNA"/>
</dbReference>
<name>A0A8X6RE91_TRICX</name>
<dbReference type="AlphaFoldDB" id="A0A8X6RE91"/>
<proteinExistence type="predicted"/>
<reference evidence="1" key="1">
    <citation type="submission" date="2020-08" db="EMBL/GenBank/DDBJ databases">
        <title>Multicomponent nature underlies the extraordinary mechanical properties of spider dragline silk.</title>
        <authorList>
            <person name="Kono N."/>
            <person name="Nakamura H."/>
            <person name="Mori M."/>
            <person name="Yoshida Y."/>
            <person name="Ohtoshi R."/>
            <person name="Malay A.D."/>
            <person name="Moran D.A.P."/>
            <person name="Tomita M."/>
            <person name="Numata K."/>
            <person name="Arakawa K."/>
        </authorList>
    </citation>
    <scope>NUCLEOTIDE SEQUENCE</scope>
</reference>
<organism evidence="1 2">
    <name type="scientific">Trichonephila clavipes</name>
    <name type="common">Golden silk orbweaver</name>
    <name type="synonym">Nephila clavipes</name>
    <dbReference type="NCBI Taxonomy" id="2585209"/>
    <lineage>
        <taxon>Eukaryota</taxon>
        <taxon>Metazoa</taxon>
        <taxon>Ecdysozoa</taxon>
        <taxon>Arthropoda</taxon>
        <taxon>Chelicerata</taxon>
        <taxon>Arachnida</taxon>
        <taxon>Araneae</taxon>
        <taxon>Araneomorphae</taxon>
        <taxon>Entelegynae</taxon>
        <taxon>Araneoidea</taxon>
        <taxon>Nephilidae</taxon>
        <taxon>Trichonephila</taxon>
    </lineage>
</organism>
<sequence>MGPASKCLRGPFWHHLTFTISLLTHFGDLEALGPHITVVATILYLVSIGEIHSLTFSTKSGLDFCGTNVSMDLRTNSVKKGCVCALSRALHVPVRSPV</sequence>
<evidence type="ECO:0000313" key="2">
    <source>
        <dbReference type="Proteomes" id="UP000887159"/>
    </source>
</evidence>
<dbReference type="Proteomes" id="UP000887159">
    <property type="component" value="Unassembled WGS sequence"/>
</dbReference>
<accession>A0A8X6RE91</accession>
<gene>
    <name evidence="1" type="ORF">TNCV_3167831</name>
</gene>